<dbReference type="InterPro" id="IPR000073">
    <property type="entry name" value="AB_hydrolase_1"/>
</dbReference>
<name>A0A2P8CGS1_9ACTN</name>
<gene>
    <name evidence="2" type="ORF">CLV63_1394</name>
</gene>
<proteinExistence type="predicted"/>
<reference evidence="2 3" key="1">
    <citation type="submission" date="2018-03" db="EMBL/GenBank/DDBJ databases">
        <title>Genomic Encyclopedia of Archaeal and Bacterial Type Strains, Phase II (KMG-II): from individual species to whole genera.</title>
        <authorList>
            <person name="Goeker M."/>
        </authorList>
    </citation>
    <scope>NUCLEOTIDE SEQUENCE [LARGE SCALE GENOMIC DNA]</scope>
    <source>
        <strain evidence="2 3">DSM 45312</strain>
    </source>
</reference>
<dbReference type="Proteomes" id="UP000240542">
    <property type="component" value="Unassembled WGS sequence"/>
</dbReference>
<evidence type="ECO:0000259" key="1">
    <source>
        <dbReference type="Pfam" id="PF12697"/>
    </source>
</evidence>
<dbReference type="OrthoDB" id="9773549at2"/>
<feature type="domain" description="AB hydrolase-1" evidence="1">
    <location>
        <begin position="5"/>
        <end position="216"/>
    </location>
</feature>
<keyword evidence="3" id="KW-1185">Reference proteome</keyword>
<comment type="caution">
    <text evidence="2">The sequence shown here is derived from an EMBL/GenBank/DDBJ whole genome shotgun (WGS) entry which is preliminary data.</text>
</comment>
<accession>A0A2P8CGS1</accession>
<dbReference type="RefSeq" id="WP_106586917.1">
    <property type="nucleotide sequence ID" value="NZ_PYGA01000039.1"/>
</dbReference>
<dbReference type="AlphaFoldDB" id="A0A2P8CGS1"/>
<dbReference type="GO" id="GO:0016787">
    <property type="term" value="F:hydrolase activity"/>
    <property type="evidence" value="ECO:0007669"/>
    <property type="project" value="UniProtKB-KW"/>
</dbReference>
<dbReference type="Pfam" id="PF12697">
    <property type="entry name" value="Abhydrolase_6"/>
    <property type="match status" value="1"/>
</dbReference>
<keyword evidence="2" id="KW-0378">Hydrolase</keyword>
<dbReference type="EMBL" id="PYGA01000039">
    <property type="protein sequence ID" value="PSK84185.1"/>
    <property type="molecule type" value="Genomic_DNA"/>
</dbReference>
<sequence>MATYVLIPGAGCGPWHWHLLVPQLRARGHDVVTVELPCNDDAAGLGDYTDAVVDAIGDRTDLVVVAHSLAGFTGPLVCERLPADLLVLLTAMVPASGEPPGEWWDATGFEAARRVQAERDGAAPEGDREVYFHDLPADLAAEAETRWRGQSGTPMALPWPLPAWPRVATRFLLCRDDRFFPEDFMRRLARDRLGIAADAMAGGHFPMLSRPKDLAERLEEYRLGT</sequence>
<evidence type="ECO:0000313" key="2">
    <source>
        <dbReference type="EMBL" id="PSK84185.1"/>
    </source>
</evidence>
<dbReference type="PANTHER" id="PTHR37017:SF11">
    <property type="entry name" value="ESTERASE_LIPASE_THIOESTERASE DOMAIN-CONTAINING PROTEIN"/>
    <property type="match status" value="1"/>
</dbReference>
<evidence type="ECO:0000313" key="3">
    <source>
        <dbReference type="Proteomes" id="UP000240542"/>
    </source>
</evidence>
<protein>
    <submittedName>
        <fullName evidence="2">Alpha/beta hydrolase family protein</fullName>
    </submittedName>
</protein>
<dbReference type="InterPro" id="IPR052897">
    <property type="entry name" value="Sec-Metab_Biosynth_Hydrolase"/>
</dbReference>
<dbReference type="PANTHER" id="PTHR37017">
    <property type="entry name" value="AB HYDROLASE-1 DOMAIN-CONTAINING PROTEIN-RELATED"/>
    <property type="match status" value="1"/>
</dbReference>
<dbReference type="InterPro" id="IPR029058">
    <property type="entry name" value="AB_hydrolase_fold"/>
</dbReference>
<dbReference type="Gene3D" id="3.40.50.1820">
    <property type="entry name" value="alpha/beta hydrolase"/>
    <property type="match status" value="1"/>
</dbReference>
<dbReference type="SUPFAM" id="SSF53474">
    <property type="entry name" value="alpha/beta-Hydrolases"/>
    <property type="match status" value="1"/>
</dbReference>
<organism evidence="2 3">
    <name type="scientific">Murinocardiopsis flavida</name>
    <dbReference type="NCBI Taxonomy" id="645275"/>
    <lineage>
        <taxon>Bacteria</taxon>
        <taxon>Bacillati</taxon>
        <taxon>Actinomycetota</taxon>
        <taxon>Actinomycetes</taxon>
        <taxon>Streptosporangiales</taxon>
        <taxon>Nocardiopsidaceae</taxon>
        <taxon>Murinocardiopsis</taxon>
    </lineage>
</organism>